<evidence type="ECO:0000313" key="2">
    <source>
        <dbReference type="Proteomes" id="UP000016843"/>
    </source>
</evidence>
<proteinExistence type="predicted"/>
<reference evidence="1 2" key="1">
    <citation type="journal article" date="2013" name="Genome Announc.">
        <title>Draft Genome Sequence of the Psychrophilic and Alkaliphilic Rhodonellum psychrophilum Strain GCM71T.</title>
        <authorList>
            <person name="Hauptmann A.L."/>
            <person name="Glaring M.A."/>
            <person name="Hallin P.F."/>
            <person name="Prieme A."/>
            <person name="Stougaard P."/>
        </authorList>
    </citation>
    <scope>NUCLEOTIDE SEQUENCE [LARGE SCALE GENOMIC DNA]</scope>
    <source>
        <strain evidence="1 2">GCM71</strain>
    </source>
</reference>
<dbReference type="Proteomes" id="UP000016843">
    <property type="component" value="Unassembled WGS sequence"/>
</dbReference>
<comment type="caution">
    <text evidence="1">The sequence shown here is derived from an EMBL/GenBank/DDBJ whole genome shotgun (WGS) entry which is preliminary data.</text>
</comment>
<gene>
    <name evidence="1" type="ORF">P872_07300</name>
</gene>
<accession>U5BNS9</accession>
<keyword evidence="2" id="KW-1185">Reference proteome</keyword>
<dbReference type="EMBL" id="AWXR01000031">
    <property type="protein sequence ID" value="ERM82205.1"/>
    <property type="molecule type" value="Genomic_DNA"/>
</dbReference>
<evidence type="ECO:0000313" key="1">
    <source>
        <dbReference type="EMBL" id="ERM82205.1"/>
    </source>
</evidence>
<name>U5BNS9_9BACT</name>
<sequence length="55" mass="6358">MKIELLSGDFPKKERLKRRGKVSILKALGVPFDSKKGFWIPLKSDIQKPIKFCIQ</sequence>
<dbReference type="AlphaFoldDB" id="U5BNS9"/>
<protein>
    <submittedName>
        <fullName evidence="1">Uncharacterized protein</fullName>
    </submittedName>
</protein>
<organism evidence="1 2">
    <name type="scientific">Rhodonellum psychrophilum GCM71 = DSM 17998</name>
    <dbReference type="NCBI Taxonomy" id="1123057"/>
    <lineage>
        <taxon>Bacteria</taxon>
        <taxon>Pseudomonadati</taxon>
        <taxon>Bacteroidota</taxon>
        <taxon>Cytophagia</taxon>
        <taxon>Cytophagales</taxon>
        <taxon>Cytophagaceae</taxon>
        <taxon>Rhodonellum</taxon>
    </lineage>
</organism>